<protein>
    <submittedName>
        <fullName evidence="1">Uncharacterized protein</fullName>
    </submittedName>
</protein>
<reference evidence="1" key="1">
    <citation type="submission" date="2021-01" db="EMBL/GenBank/DDBJ databases">
        <authorList>
            <person name="Corre E."/>
            <person name="Pelletier E."/>
            <person name="Niang G."/>
            <person name="Scheremetjew M."/>
            <person name="Finn R."/>
            <person name="Kale V."/>
            <person name="Holt S."/>
            <person name="Cochrane G."/>
            <person name="Meng A."/>
            <person name="Brown T."/>
            <person name="Cohen L."/>
        </authorList>
    </citation>
    <scope>NUCLEOTIDE SEQUENCE</scope>
    <source>
        <strain evidence="1">SM1012Den-03</strain>
    </source>
</reference>
<organism evidence="1">
    <name type="scientific">Skeletonema marinoi</name>
    <dbReference type="NCBI Taxonomy" id="267567"/>
    <lineage>
        <taxon>Eukaryota</taxon>
        <taxon>Sar</taxon>
        <taxon>Stramenopiles</taxon>
        <taxon>Ochrophyta</taxon>
        <taxon>Bacillariophyta</taxon>
        <taxon>Coscinodiscophyceae</taxon>
        <taxon>Thalassiosirophycidae</taxon>
        <taxon>Thalassiosirales</taxon>
        <taxon>Skeletonemataceae</taxon>
        <taxon>Skeletonema</taxon>
        <taxon>Skeletonema marinoi-dohrnii complex</taxon>
    </lineage>
</organism>
<dbReference type="EMBL" id="HBGZ01008210">
    <property type="protein sequence ID" value="CAD9587826.1"/>
    <property type="molecule type" value="Transcribed_RNA"/>
</dbReference>
<accession>A0A7S2KVB8</accession>
<proteinExistence type="predicted"/>
<evidence type="ECO:0000313" key="1">
    <source>
        <dbReference type="EMBL" id="CAD9587826.1"/>
    </source>
</evidence>
<dbReference type="AlphaFoldDB" id="A0A7S2KVB8"/>
<sequence>MKLSAAIALAAVGGSSAYSVNRSTLRSLGQKNVAARSNVRNIRSNDIKMEDFGFLKGSGIGFEDAWSGADASDACISEVGLERALNADGLRYKMNKTKDEASQCEPLFGLPGFTVNLPLIGETYLGPPRVDSVWEALGFTATSNNEARQNEKLKAIEKARGAKSGVLGGEGATLRSKWLEKYGYPRLVGSGGIFYADQLSSDKEPMGGFNMGKSGSIWPVPENIKQGQYGGSKGWGMKKTGTAVDGLPKVDA</sequence>
<name>A0A7S2KVB8_9STRA</name>
<gene>
    <name evidence="1" type="ORF">SMAR0320_LOCUS5834</name>
</gene>